<name>A0A8X8YEJ8_SALSN</name>
<keyword evidence="4" id="KW-0472">Membrane</keyword>
<organism evidence="5">
    <name type="scientific">Salvia splendens</name>
    <name type="common">Scarlet sage</name>
    <dbReference type="NCBI Taxonomy" id="180675"/>
    <lineage>
        <taxon>Eukaryota</taxon>
        <taxon>Viridiplantae</taxon>
        <taxon>Streptophyta</taxon>
        <taxon>Embryophyta</taxon>
        <taxon>Tracheophyta</taxon>
        <taxon>Spermatophyta</taxon>
        <taxon>Magnoliopsida</taxon>
        <taxon>eudicotyledons</taxon>
        <taxon>Gunneridae</taxon>
        <taxon>Pentapetalae</taxon>
        <taxon>asterids</taxon>
        <taxon>lamiids</taxon>
        <taxon>Lamiales</taxon>
        <taxon>Lamiaceae</taxon>
        <taxon>Nepetoideae</taxon>
        <taxon>Mentheae</taxon>
        <taxon>Salviinae</taxon>
        <taxon>Salvia</taxon>
        <taxon>Salvia subgen. Calosphace</taxon>
        <taxon>core Calosphace</taxon>
    </lineage>
</organism>
<proteinExistence type="predicted"/>
<evidence type="ECO:0000313" key="5">
    <source>
        <dbReference type="EMBL" id="KAG6428311.1"/>
    </source>
</evidence>
<dbReference type="Proteomes" id="UP000298416">
    <property type="component" value="Unassembled WGS sequence"/>
</dbReference>
<evidence type="ECO:0000256" key="4">
    <source>
        <dbReference type="ARBA" id="ARBA00023136"/>
    </source>
</evidence>
<dbReference type="AlphaFoldDB" id="A0A8X8YEJ8"/>
<evidence type="ECO:0000256" key="1">
    <source>
        <dbReference type="ARBA" id="ARBA00004141"/>
    </source>
</evidence>
<evidence type="ECO:0008006" key="7">
    <source>
        <dbReference type="Google" id="ProtNLM"/>
    </source>
</evidence>
<evidence type="ECO:0000256" key="3">
    <source>
        <dbReference type="ARBA" id="ARBA00022989"/>
    </source>
</evidence>
<gene>
    <name evidence="5" type="ORF">SASPL_112562</name>
</gene>
<reference evidence="5" key="2">
    <citation type="submission" date="2020-08" db="EMBL/GenBank/DDBJ databases">
        <title>Plant Genome Project.</title>
        <authorList>
            <person name="Zhang R.-G."/>
        </authorList>
    </citation>
    <scope>NUCLEOTIDE SEQUENCE</scope>
    <source>
        <strain evidence="5">Huo1</strain>
        <tissue evidence="5">Leaf</tissue>
    </source>
</reference>
<dbReference type="GO" id="GO:0009707">
    <property type="term" value="C:chloroplast outer membrane"/>
    <property type="evidence" value="ECO:0007669"/>
    <property type="project" value="TreeGrafter"/>
</dbReference>
<dbReference type="InterPro" id="IPR045238">
    <property type="entry name" value="Tim23-like"/>
</dbReference>
<keyword evidence="3" id="KW-1133">Transmembrane helix</keyword>
<comment type="subcellular location">
    <subcellularLocation>
        <location evidence="1">Membrane</location>
        <topology evidence="1">Multi-pass membrane protein</topology>
    </subcellularLocation>
</comment>
<dbReference type="GO" id="GO:0015171">
    <property type="term" value="F:amino acid transmembrane transporter activity"/>
    <property type="evidence" value="ECO:0007669"/>
    <property type="project" value="TreeGrafter"/>
</dbReference>
<dbReference type="EMBL" id="PNBA02000004">
    <property type="protein sequence ID" value="KAG6428311.1"/>
    <property type="molecule type" value="Genomic_DNA"/>
</dbReference>
<protein>
    <recommendedName>
        <fullName evidence="7">Mitochondrial import inner membrane translocase subunit TIM22</fullName>
    </recommendedName>
</protein>
<dbReference type="Pfam" id="PF02466">
    <property type="entry name" value="Tim17"/>
    <property type="match status" value="1"/>
</dbReference>
<keyword evidence="2" id="KW-0812">Transmembrane</keyword>
<comment type="caution">
    <text evidence="5">The sequence shown here is derived from an EMBL/GenBank/DDBJ whole genome shotgun (WGS) entry which is preliminary data.</text>
</comment>
<reference evidence="5" key="1">
    <citation type="submission" date="2018-01" db="EMBL/GenBank/DDBJ databases">
        <authorList>
            <person name="Mao J.F."/>
        </authorList>
    </citation>
    <scope>NUCLEOTIDE SEQUENCE</scope>
    <source>
        <strain evidence="5">Huo1</strain>
        <tissue evidence="5">Leaf</tissue>
    </source>
</reference>
<dbReference type="PANTHER" id="PTHR15371:SF1">
    <property type="entry name" value="OUTER ENVELOPE PORE PROTEIN 16-2, CHLOROPLASTIC"/>
    <property type="match status" value="1"/>
</dbReference>
<evidence type="ECO:0000313" key="6">
    <source>
        <dbReference type="Proteomes" id="UP000298416"/>
    </source>
</evidence>
<sequence>MTKGFRFKKIGRNLASNSHVSSSLVIVSASSPFIYFCFTDQFIAFSIDLLFCYLIRKLKLILEIDRKEMFDKKNLETRSVLDELRNFEKNVFFDLGHPLLNRIADCFVRAAGIGAVQALSKEAYFTAVEGCNGDTVASSKKAQQVAALRGETNQKSVEALMKRTGKETLQWGMVAGVYSGLTYGLKEARGTQDWKNSALAGALTGGALALTLDHGSHEKVVQCVITGAALSTAANLLAGVL</sequence>
<dbReference type="PANTHER" id="PTHR15371">
    <property type="entry name" value="TIM23"/>
    <property type="match status" value="1"/>
</dbReference>
<accession>A0A8X8YEJ8</accession>
<evidence type="ECO:0000256" key="2">
    <source>
        <dbReference type="ARBA" id="ARBA00022692"/>
    </source>
</evidence>
<keyword evidence="6" id="KW-1185">Reference proteome</keyword>